<dbReference type="InterPro" id="IPR052408">
    <property type="entry name" value="Exonuclease_MUT-7-like"/>
</dbReference>
<dbReference type="PANTHER" id="PTHR47765:SF2">
    <property type="entry name" value="EXONUCLEASE MUT-7 HOMOLOG"/>
    <property type="match status" value="1"/>
</dbReference>
<sequence length="900" mass="100330">MSTLNGNAKPFHSATVRGSISSQGSFMAEEPSARFLSQSNVRVLPHITAASIARLVKENNAFLFAQNLLVAFRDLAHFNREVELGKVDDMRSTVAMALQSSLDPASFIASALIAIGTMAGYKELNKDFELEISKLLADMLGSYIDWHAEQIDVHSSEARDTLAMGDTTVSSCGSGYFSDVSSNSNPVSDSGDLIDITDSTGISKNLLSMGQSQNMESSYGDLLDGNSGEENYSDQKTFEASSDDLIDLSNWDNLESDTASCQTHSTVTPATVNASITINLSQLDNVKQFLDQRRPGGKVADLEELLEIFDEFYSPAEARTETVASSPPPPPPVEQSEEALSEQTERSTGDPPVDDKLGWNMGQDRPFCNVIHDHHREKLLKEIEDRKNAIPVYAAMDVYDLRSCLELAIPEGNQTYGEALARQLFDIGRPRECATVVSKYLGHTLDIDRELFPRLLEGEDWGVVLDYVDNNLGLCRTALSHINHQLMFQFYYWGLVTSEITASDPETFLDIPPIRGVGKPRNQARLVDTAMALIMRFDLEEEQETYVALHLFVQFCMIVSLLEQSSYVPHPVSAPPPKEAPKYKVHEYSLHSPRKFFPIVMGLIKGCPTLQKMTLQYCTGKRDHVTADYFVSRLNSLNDASGRPIIRSSPEIPFVSDPVSATDSSQRTGFRQPSMDLDSYRLDVDTKVVMVDSVDGLRRMMEVLQRANVLGIDTEWLPNTPQFRGRQRKDPRTAILQISSDAENTVYLVDTIIFSSRPDLSMFFVEALGGLFNDESVLKIAYDWDGDQDLLENTFPALREVIFQLNNFLDLKQVWLTVPTPSTATALTSWSITPFLAGMKFVPGGLSGLLARTCEIKLDKTQQCSHWEQRPLTEAQKHYAAADAQCLLKIYSVLQMMRRI</sequence>
<dbReference type="Pfam" id="PF01612">
    <property type="entry name" value="DNA_pol_A_exo1"/>
    <property type="match status" value="1"/>
</dbReference>
<dbReference type="OrthoDB" id="5376140at2759"/>
<feature type="domain" description="3'-5' exonuclease" evidence="2">
    <location>
        <begin position="688"/>
        <end position="899"/>
    </location>
</feature>
<dbReference type="InterPro" id="IPR036397">
    <property type="entry name" value="RNaseH_sf"/>
</dbReference>
<evidence type="ECO:0000313" key="4">
    <source>
        <dbReference type="Proteomes" id="UP000827284"/>
    </source>
</evidence>
<gene>
    <name evidence="3" type="ORF">EMPS_03676</name>
</gene>
<dbReference type="AlphaFoldDB" id="A0A9P3H779"/>
<protein>
    <recommendedName>
        <fullName evidence="2">3'-5' exonuclease domain-containing protein</fullName>
    </recommendedName>
</protein>
<accession>A0A9P3H779</accession>
<dbReference type="EMBL" id="BQFW01000005">
    <property type="protein sequence ID" value="GJJ71326.1"/>
    <property type="molecule type" value="Genomic_DNA"/>
</dbReference>
<reference evidence="3" key="1">
    <citation type="submission" date="2021-11" db="EMBL/GenBank/DDBJ databases">
        <authorList>
            <person name="Herlambang A."/>
            <person name="Guo Y."/>
            <person name="Takashima Y."/>
            <person name="Nishizawa T."/>
        </authorList>
    </citation>
    <scope>NUCLEOTIDE SEQUENCE</scope>
    <source>
        <strain evidence="3">E1425</strain>
    </source>
</reference>
<evidence type="ECO:0000259" key="2">
    <source>
        <dbReference type="SMART" id="SM00474"/>
    </source>
</evidence>
<organism evidence="3 4">
    <name type="scientific">Entomortierella parvispora</name>
    <dbReference type="NCBI Taxonomy" id="205924"/>
    <lineage>
        <taxon>Eukaryota</taxon>
        <taxon>Fungi</taxon>
        <taxon>Fungi incertae sedis</taxon>
        <taxon>Mucoromycota</taxon>
        <taxon>Mortierellomycotina</taxon>
        <taxon>Mortierellomycetes</taxon>
        <taxon>Mortierellales</taxon>
        <taxon>Mortierellaceae</taxon>
        <taxon>Entomortierella</taxon>
    </lineage>
</organism>
<evidence type="ECO:0000313" key="3">
    <source>
        <dbReference type="EMBL" id="GJJ71326.1"/>
    </source>
</evidence>
<comment type="caution">
    <text evidence="3">The sequence shown here is derived from an EMBL/GenBank/DDBJ whole genome shotgun (WGS) entry which is preliminary data.</text>
</comment>
<keyword evidence="4" id="KW-1185">Reference proteome</keyword>
<name>A0A9P3H779_9FUNG</name>
<dbReference type="GO" id="GO:0003676">
    <property type="term" value="F:nucleic acid binding"/>
    <property type="evidence" value="ECO:0007669"/>
    <property type="project" value="InterPro"/>
</dbReference>
<reference evidence="3" key="2">
    <citation type="journal article" date="2022" name="Microbiol. Resour. Announc.">
        <title>Whole-Genome Sequence of Entomortierella parvispora E1425, a Mucoromycotan Fungus Associated with Burkholderiaceae-Related Endosymbiotic Bacteria.</title>
        <authorList>
            <person name="Herlambang A."/>
            <person name="Guo Y."/>
            <person name="Takashima Y."/>
            <person name="Narisawa K."/>
            <person name="Ohta H."/>
            <person name="Nishizawa T."/>
        </authorList>
    </citation>
    <scope>NUCLEOTIDE SEQUENCE</scope>
    <source>
        <strain evidence="3">E1425</strain>
    </source>
</reference>
<dbReference type="GO" id="GO:0006139">
    <property type="term" value="P:nucleobase-containing compound metabolic process"/>
    <property type="evidence" value="ECO:0007669"/>
    <property type="project" value="InterPro"/>
</dbReference>
<dbReference type="Proteomes" id="UP000827284">
    <property type="component" value="Unassembled WGS sequence"/>
</dbReference>
<proteinExistence type="predicted"/>
<dbReference type="PANTHER" id="PTHR47765">
    <property type="entry name" value="3'-5' EXONUCLEASE DOMAIN-CONTAINING PROTEIN"/>
    <property type="match status" value="1"/>
</dbReference>
<dbReference type="Gene3D" id="3.30.420.10">
    <property type="entry name" value="Ribonuclease H-like superfamily/Ribonuclease H"/>
    <property type="match status" value="1"/>
</dbReference>
<evidence type="ECO:0000256" key="1">
    <source>
        <dbReference type="SAM" id="MobiDB-lite"/>
    </source>
</evidence>
<dbReference type="InterPro" id="IPR012337">
    <property type="entry name" value="RNaseH-like_sf"/>
</dbReference>
<feature type="compositionally biased region" description="Basic and acidic residues" evidence="1">
    <location>
        <begin position="343"/>
        <end position="357"/>
    </location>
</feature>
<dbReference type="GO" id="GO:0008408">
    <property type="term" value="F:3'-5' exonuclease activity"/>
    <property type="evidence" value="ECO:0007669"/>
    <property type="project" value="InterPro"/>
</dbReference>
<feature type="region of interest" description="Disordered" evidence="1">
    <location>
        <begin position="317"/>
        <end position="359"/>
    </location>
</feature>
<dbReference type="InterPro" id="IPR002562">
    <property type="entry name" value="3'-5'_exonuclease_dom"/>
</dbReference>
<dbReference type="SMART" id="SM00474">
    <property type="entry name" value="35EXOc"/>
    <property type="match status" value="1"/>
</dbReference>
<dbReference type="SUPFAM" id="SSF53098">
    <property type="entry name" value="Ribonuclease H-like"/>
    <property type="match status" value="1"/>
</dbReference>